<dbReference type="KEGG" id="ehx:EMIHUDRAFT_421085"/>
<dbReference type="GeneID" id="17276318"/>
<proteinExistence type="predicted"/>
<dbReference type="Proteomes" id="UP000013827">
    <property type="component" value="Unassembled WGS sequence"/>
</dbReference>
<feature type="region of interest" description="Disordered" evidence="1">
    <location>
        <begin position="12"/>
        <end position="53"/>
    </location>
</feature>
<dbReference type="AlphaFoldDB" id="A0A0D3K5L0"/>
<sequence>MLAAELKRARLKAGASASGGSPADASVGPTSSQPLTFETLSNFSGGHHGGELRAMSLPADTHMIPLSAIPPKPRVRPSPAPSLNLADFPILELPEPSLGESASFSASPPGTVVADDDTVDAVHVEESGGTSLFVPPPRAENVFVAAASAPASMLWGPHAHKHGRRRCSNTRPRDPQTHTPSCDRLPYCWRPPDACIIDDPWLCTLPSPLPGADACRDRPLRLLPPLPLLPRGGHPPPPRGRVHRPRRARSDSSTALLSASRRFVLYAGAEPHRLSCVPPSSKSVVLSCDTF</sequence>
<feature type="compositionally biased region" description="Pro residues" evidence="1">
    <location>
        <begin position="226"/>
        <end position="239"/>
    </location>
</feature>
<feature type="region of interest" description="Disordered" evidence="1">
    <location>
        <begin position="226"/>
        <end position="254"/>
    </location>
</feature>
<feature type="compositionally biased region" description="Low complexity" evidence="1">
    <location>
        <begin position="12"/>
        <end position="28"/>
    </location>
</feature>
<feature type="compositionally biased region" description="Basic residues" evidence="1">
    <location>
        <begin position="158"/>
        <end position="168"/>
    </location>
</feature>
<dbReference type="PaxDb" id="2903-EOD31045"/>
<evidence type="ECO:0000313" key="2">
    <source>
        <dbReference type="EnsemblProtists" id="EOD31045"/>
    </source>
</evidence>
<dbReference type="HOGENOM" id="CLU_957913_0_0_1"/>
<reference evidence="3" key="1">
    <citation type="journal article" date="2013" name="Nature">
        <title>Pan genome of the phytoplankton Emiliania underpins its global distribution.</title>
        <authorList>
            <person name="Read B.A."/>
            <person name="Kegel J."/>
            <person name="Klute M.J."/>
            <person name="Kuo A."/>
            <person name="Lefebvre S.C."/>
            <person name="Maumus F."/>
            <person name="Mayer C."/>
            <person name="Miller J."/>
            <person name="Monier A."/>
            <person name="Salamov A."/>
            <person name="Young J."/>
            <person name="Aguilar M."/>
            <person name="Claverie J.M."/>
            <person name="Frickenhaus S."/>
            <person name="Gonzalez K."/>
            <person name="Herman E.K."/>
            <person name="Lin Y.C."/>
            <person name="Napier J."/>
            <person name="Ogata H."/>
            <person name="Sarno A.F."/>
            <person name="Shmutz J."/>
            <person name="Schroeder D."/>
            <person name="de Vargas C."/>
            <person name="Verret F."/>
            <person name="von Dassow P."/>
            <person name="Valentin K."/>
            <person name="Van de Peer Y."/>
            <person name="Wheeler G."/>
            <person name="Dacks J.B."/>
            <person name="Delwiche C.F."/>
            <person name="Dyhrman S.T."/>
            <person name="Glockner G."/>
            <person name="John U."/>
            <person name="Richards T."/>
            <person name="Worden A.Z."/>
            <person name="Zhang X."/>
            <person name="Grigoriev I.V."/>
            <person name="Allen A.E."/>
            <person name="Bidle K."/>
            <person name="Borodovsky M."/>
            <person name="Bowler C."/>
            <person name="Brownlee C."/>
            <person name="Cock J.M."/>
            <person name="Elias M."/>
            <person name="Gladyshev V.N."/>
            <person name="Groth M."/>
            <person name="Guda C."/>
            <person name="Hadaegh A."/>
            <person name="Iglesias-Rodriguez M.D."/>
            <person name="Jenkins J."/>
            <person name="Jones B.M."/>
            <person name="Lawson T."/>
            <person name="Leese F."/>
            <person name="Lindquist E."/>
            <person name="Lobanov A."/>
            <person name="Lomsadze A."/>
            <person name="Malik S.B."/>
            <person name="Marsh M.E."/>
            <person name="Mackinder L."/>
            <person name="Mock T."/>
            <person name="Mueller-Roeber B."/>
            <person name="Pagarete A."/>
            <person name="Parker M."/>
            <person name="Probert I."/>
            <person name="Quesneville H."/>
            <person name="Raines C."/>
            <person name="Rensing S.A."/>
            <person name="Riano-Pachon D.M."/>
            <person name="Richier S."/>
            <person name="Rokitta S."/>
            <person name="Shiraiwa Y."/>
            <person name="Soanes D.M."/>
            <person name="van der Giezen M."/>
            <person name="Wahlund T.M."/>
            <person name="Williams B."/>
            <person name="Wilson W."/>
            <person name="Wolfe G."/>
            <person name="Wurch L.L."/>
        </authorList>
    </citation>
    <scope>NUCLEOTIDE SEQUENCE</scope>
</reference>
<evidence type="ECO:0000313" key="3">
    <source>
        <dbReference type="Proteomes" id="UP000013827"/>
    </source>
</evidence>
<evidence type="ECO:0000256" key="1">
    <source>
        <dbReference type="SAM" id="MobiDB-lite"/>
    </source>
</evidence>
<protein>
    <submittedName>
        <fullName evidence="2">Uncharacterized protein</fullName>
    </submittedName>
</protein>
<name>A0A0D3K5L0_EMIH1</name>
<accession>A0A0D3K5L0</accession>
<feature type="compositionally biased region" description="Polar residues" evidence="1">
    <location>
        <begin position="29"/>
        <end position="44"/>
    </location>
</feature>
<feature type="region of interest" description="Disordered" evidence="1">
    <location>
        <begin position="156"/>
        <end position="182"/>
    </location>
</feature>
<organism evidence="2 3">
    <name type="scientific">Emiliania huxleyi (strain CCMP1516)</name>
    <dbReference type="NCBI Taxonomy" id="280463"/>
    <lineage>
        <taxon>Eukaryota</taxon>
        <taxon>Haptista</taxon>
        <taxon>Haptophyta</taxon>
        <taxon>Prymnesiophyceae</taxon>
        <taxon>Isochrysidales</taxon>
        <taxon>Noelaerhabdaceae</taxon>
        <taxon>Emiliania</taxon>
    </lineage>
</organism>
<keyword evidence="3" id="KW-1185">Reference proteome</keyword>
<dbReference type="RefSeq" id="XP_005783474.1">
    <property type="nucleotide sequence ID" value="XM_005783417.1"/>
</dbReference>
<dbReference type="EnsemblProtists" id="EOD31045">
    <property type="protein sequence ID" value="EOD31045"/>
    <property type="gene ID" value="EMIHUDRAFT_421085"/>
</dbReference>
<reference evidence="2" key="2">
    <citation type="submission" date="2024-10" db="UniProtKB">
        <authorList>
            <consortium name="EnsemblProtists"/>
        </authorList>
    </citation>
    <scope>IDENTIFICATION</scope>
</reference>